<protein>
    <submittedName>
        <fullName evidence="6">TetR/AcrR family transcriptional regulator</fullName>
    </submittedName>
</protein>
<keyword evidence="2 4" id="KW-0238">DNA-binding</keyword>
<sequence length="187" mass="19764">MPRPPKAREALLAAYRDLLVSEGERAATMDAVAARAGVSKGGLLYHFKSKDALAEALLAALRDAAELDRERMAADPEGPARYFVRTSVNSGTDMDALFVAAVRLAQTGHAGALAVLEEIDAAWLELIRREVPNPAIATAVMLMGEGLYHYSSLAGSWPEKTFGTSVGELLAVVDRLSGRTGKGPGTA</sequence>
<dbReference type="PANTHER" id="PTHR30055:SF234">
    <property type="entry name" value="HTH-TYPE TRANSCRIPTIONAL REGULATOR BETI"/>
    <property type="match status" value="1"/>
</dbReference>
<evidence type="ECO:0000256" key="1">
    <source>
        <dbReference type="ARBA" id="ARBA00023015"/>
    </source>
</evidence>
<dbReference type="RefSeq" id="WP_241056168.1">
    <property type="nucleotide sequence ID" value="NZ_JAKZBV010000001.1"/>
</dbReference>
<dbReference type="InterPro" id="IPR041479">
    <property type="entry name" value="TetR_CgmR_C"/>
</dbReference>
<evidence type="ECO:0000313" key="7">
    <source>
        <dbReference type="Proteomes" id="UP001202922"/>
    </source>
</evidence>
<keyword evidence="7" id="KW-1185">Reference proteome</keyword>
<feature type="DNA-binding region" description="H-T-H motif" evidence="4">
    <location>
        <begin position="28"/>
        <end position="47"/>
    </location>
</feature>
<evidence type="ECO:0000256" key="2">
    <source>
        <dbReference type="ARBA" id="ARBA00023125"/>
    </source>
</evidence>
<dbReference type="PANTHER" id="PTHR30055">
    <property type="entry name" value="HTH-TYPE TRANSCRIPTIONAL REGULATOR RUTR"/>
    <property type="match status" value="1"/>
</dbReference>
<dbReference type="InterPro" id="IPR001647">
    <property type="entry name" value="HTH_TetR"/>
</dbReference>
<dbReference type="SUPFAM" id="SSF46689">
    <property type="entry name" value="Homeodomain-like"/>
    <property type="match status" value="1"/>
</dbReference>
<dbReference type="Proteomes" id="UP001202922">
    <property type="component" value="Unassembled WGS sequence"/>
</dbReference>
<comment type="caution">
    <text evidence="6">The sequence shown here is derived from an EMBL/GenBank/DDBJ whole genome shotgun (WGS) entry which is preliminary data.</text>
</comment>
<dbReference type="Gene3D" id="1.10.357.10">
    <property type="entry name" value="Tetracycline Repressor, domain 2"/>
    <property type="match status" value="1"/>
</dbReference>
<gene>
    <name evidence="6" type="ORF">L0M17_20270</name>
</gene>
<dbReference type="Pfam" id="PF00440">
    <property type="entry name" value="TetR_N"/>
    <property type="match status" value="1"/>
</dbReference>
<dbReference type="EMBL" id="JAKZBV010000001">
    <property type="protein sequence ID" value="MCH6472271.1"/>
    <property type="molecule type" value="Genomic_DNA"/>
</dbReference>
<dbReference type="Pfam" id="PF17937">
    <property type="entry name" value="TetR_C_28"/>
    <property type="match status" value="1"/>
</dbReference>
<reference evidence="6 7" key="1">
    <citation type="submission" date="2022-03" db="EMBL/GenBank/DDBJ databases">
        <title>Sinomonas sp. isolated from a soil.</title>
        <authorList>
            <person name="Han J."/>
            <person name="Kim D.-U."/>
        </authorList>
    </citation>
    <scope>NUCLEOTIDE SEQUENCE [LARGE SCALE GENOMIC DNA]</scope>
    <source>
        <strain evidence="6 7">5-5</strain>
    </source>
</reference>
<proteinExistence type="predicted"/>
<dbReference type="PRINTS" id="PR00455">
    <property type="entry name" value="HTHTETR"/>
</dbReference>
<accession>A0ABS9U6V7</accession>
<evidence type="ECO:0000313" key="6">
    <source>
        <dbReference type="EMBL" id="MCH6472271.1"/>
    </source>
</evidence>
<organism evidence="6 7">
    <name type="scientific">Sinomonas terrae</name>
    <dbReference type="NCBI Taxonomy" id="2908838"/>
    <lineage>
        <taxon>Bacteria</taxon>
        <taxon>Bacillati</taxon>
        <taxon>Actinomycetota</taxon>
        <taxon>Actinomycetes</taxon>
        <taxon>Micrococcales</taxon>
        <taxon>Micrococcaceae</taxon>
        <taxon>Sinomonas</taxon>
    </lineage>
</organism>
<dbReference type="PROSITE" id="PS50977">
    <property type="entry name" value="HTH_TETR_2"/>
    <property type="match status" value="1"/>
</dbReference>
<dbReference type="InterPro" id="IPR050109">
    <property type="entry name" value="HTH-type_TetR-like_transc_reg"/>
</dbReference>
<evidence type="ECO:0000259" key="5">
    <source>
        <dbReference type="PROSITE" id="PS50977"/>
    </source>
</evidence>
<evidence type="ECO:0000256" key="3">
    <source>
        <dbReference type="ARBA" id="ARBA00023163"/>
    </source>
</evidence>
<name>A0ABS9U6V7_9MICC</name>
<keyword evidence="1" id="KW-0805">Transcription regulation</keyword>
<evidence type="ECO:0000256" key="4">
    <source>
        <dbReference type="PROSITE-ProRule" id="PRU00335"/>
    </source>
</evidence>
<feature type="domain" description="HTH tetR-type" evidence="5">
    <location>
        <begin position="5"/>
        <end position="65"/>
    </location>
</feature>
<dbReference type="InterPro" id="IPR009057">
    <property type="entry name" value="Homeodomain-like_sf"/>
</dbReference>
<keyword evidence="3" id="KW-0804">Transcription</keyword>